<protein>
    <submittedName>
        <fullName evidence="1">Uncharacterized protein</fullName>
    </submittedName>
</protein>
<evidence type="ECO:0000313" key="2">
    <source>
        <dbReference type="Proteomes" id="UP000093807"/>
    </source>
</evidence>
<reference evidence="1 2" key="1">
    <citation type="submission" date="2016-06" db="EMBL/GenBank/DDBJ databases">
        <title>Draft genome sequence of Flavobacterium succinicans strain DD5b.</title>
        <authorList>
            <person name="Poehlein A."/>
            <person name="Daniel R."/>
            <person name="Simeonova D.D."/>
        </authorList>
    </citation>
    <scope>NUCLEOTIDE SEQUENCE [LARGE SCALE GENOMIC DNA]</scope>
    <source>
        <strain evidence="1 2">DD5b</strain>
    </source>
</reference>
<dbReference type="Proteomes" id="UP000093807">
    <property type="component" value="Unassembled WGS sequence"/>
</dbReference>
<accession>A0A199XQ39</accession>
<dbReference type="EMBL" id="JMTM01000060">
    <property type="protein sequence ID" value="OAZ03532.1"/>
    <property type="molecule type" value="Genomic_DNA"/>
</dbReference>
<comment type="caution">
    <text evidence="1">The sequence shown here is derived from an EMBL/GenBank/DDBJ whole genome shotgun (WGS) entry which is preliminary data.</text>
</comment>
<evidence type="ECO:0000313" key="1">
    <source>
        <dbReference type="EMBL" id="OAZ03532.1"/>
    </source>
</evidence>
<name>A0A199XQ39_9FLAO</name>
<organism evidence="1 2">
    <name type="scientific">Flavobacterium succinicans</name>
    <dbReference type="NCBI Taxonomy" id="29536"/>
    <lineage>
        <taxon>Bacteria</taxon>
        <taxon>Pseudomonadati</taxon>
        <taxon>Bacteroidota</taxon>
        <taxon>Flavobacteriia</taxon>
        <taxon>Flavobacteriales</taxon>
        <taxon>Flavobacteriaceae</taxon>
        <taxon>Flavobacterium</taxon>
    </lineage>
</organism>
<gene>
    <name evidence="1" type="ORF">FLB_23210</name>
</gene>
<dbReference type="AlphaFoldDB" id="A0A199XQ39"/>
<keyword evidence="2" id="KW-1185">Reference proteome</keyword>
<proteinExistence type="predicted"/>
<sequence length="83" mass="8813">MVKVTPVGTIAITPELIVNAQAVKFEVKGELGFTPVTIAFFVASGKPLLQDVDKPFQVVLEASAMGTLGVLTEVQVPLFTLKL</sequence>